<reference evidence="2" key="2">
    <citation type="submission" date="2025-09" db="UniProtKB">
        <authorList>
            <consortium name="Ensembl"/>
        </authorList>
    </citation>
    <scope>IDENTIFICATION</scope>
</reference>
<accession>A0A8C8E7P1</accession>
<reference evidence="2" key="1">
    <citation type="submission" date="2025-08" db="UniProtKB">
        <authorList>
            <consortium name="Ensembl"/>
        </authorList>
    </citation>
    <scope>IDENTIFICATION</scope>
</reference>
<evidence type="ECO:0000313" key="3">
    <source>
        <dbReference type="Proteomes" id="UP000694552"/>
    </source>
</evidence>
<keyword evidence="3" id="KW-1185">Reference proteome</keyword>
<dbReference type="Ensembl" id="ENSOSUT00000007503.1">
    <property type="protein sequence ID" value="ENSOSUP00000007221.1"/>
    <property type="gene ID" value="ENSOSUG00000005370.1"/>
</dbReference>
<feature type="region of interest" description="Disordered" evidence="1">
    <location>
        <begin position="1"/>
        <end position="52"/>
    </location>
</feature>
<proteinExistence type="predicted"/>
<name>A0A8C8E7P1_9STRI</name>
<dbReference type="AlphaFoldDB" id="A0A8C8E7P1"/>
<sequence>MGTTAKGKDGTPAYSIYGRPHNLVPFCTPGPGEGGDWETLGGDSRPGWDPHH</sequence>
<evidence type="ECO:0000313" key="2">
    <source>
        <dbReference type="Ensembl" id="ENSOSUP00000007221.1"/>
    </source>
</evidence>
<dbReference type="Proteomes" id="UP000694552">
    <property type="component" value="Unplaced"/>
</dbReference>
<protein>
    <submittedName>
        <fullName evidence="2">Uncharacterized protein</fullName>
    </submittedName>
</protein>
<organism evidence="2 3">
    <name type="scientific">Otus sunia</name>
    <name type="common">Oriental scops-owl</name>
    <dbReference type="NCBI Taxonomy" id="257818"/>
    <lineage>
        <taxon>Eukaryota</taxon>
        <taxon>Metazoa</taxon>
        <taxon>Chordata</taxon>
        <taxon>Craniata</taxon>
        <taxon>Vertebrata</taxon>
        <taxon>Euteleostomi</taxon>
        <taxon>Archelosauria</taxon>
        <taxon>Archosauria</taxon>
        <taxon>Dinosauria</taxon>
        <taxon>Saurischia</taxon>
        <taxon>Theropoda</taxon>
        <taxon>Coelurosauria</taxon>
        <taxon>Aves</taxon>
        <taxon>Neognathae</taxon>
        <taxon>Neoaves</taxon>
        <taxon>Telluraves</taxon>
        <taxon>Strigiformes</taxon>
        <taxon>Strigidae</taxon>
        <taxon>Otus</taxon>
    </lineage>
</organism>
<evidence type="ECO:0000256" key="1">
    <source>
        <dbReference type="SAM" id="MobiDB-lite"/>
    </source>
</evidence>